<name>A0A061QJH0_9CHLO</name>
<organism evidence="2">
    <name type="scientific">Tetraselmis sp. GSL018</name>
    <dbReference type="NCBI Taxonomy" id="582737"/>
    <lineage>
        <taxon>Eukaryota</taxon>
        <taxon>Viridiplantae</taxon>
        <taxon>Chlorophyta</taxon>
        <taxon>core chlorophytes</taxon>
        <taxon>Chlorodendrophyceae</taxon>
        <taxon>Chlorodendrales</taxon>
        <taxon>Chlorodendraceae</taxon>
        <taxon>Tetraselmis</taxon>
    </lineage>
</organism>
<dbReference type="AlphaFoldDB" id="A0A061QJH0"/>
<reference evidence="2" key="1">
    <citation type="submission" date="2014-05" db="EMBL/GenBank/DDBJ databases">
        <title>The transcriptome of the halophilic microalga Tetraselmis sp. GSL018 isolated from the Great Salt Lake, Utah.</title>
        <authorList>
            <person name="Jinkerson R.E."/>
            <person name="D'Adamo S."/>
            <person name="Posewitz M.C."/>
        </authorList>
    </citation>
    <scope>NUCLEOTIDE SEQUENCE</scope>
    <source>
        <strain evidence="2">GSL018</strain>
    </source>
</reference>
<feature type="compositionally biased region" description="Basic and acidic residues" evidence="1">
    <location>
        <begin position="44"/>
        <end position="96"/>
    </location>
</feature>
<gene>
    <name evidence="2" type="ORF">TSPGSL018_30549</name>
</gene>
<protein>
    <submittedName>
        <fullName evidence="2">Uncharacterized protein</fullName>
    </submittedName>
</protein>
<sequence length="116" mass="12959">RLHSEQSRSAHIQEAADKALSDLESLGAEIKGLQAALHRERQEAKQALAEREERVGEAQERARQLERGLRQREKELSRAEAELGAERDGAAERGRQLEGMQDHAASLQADLDKAKK</sequence>
<accession>A0A061QJH0</accession>
<dbReference type="Gene3D" id="1.20.5.340">
    <property type="match status" value="1"/>
</dbReference>
<feature type="region of interest" description="Disordered" evidence="1">
    <location>
        <begin position="44"/>
        <end position="116"/>
    </location>
</feature>
<evidence type="ECO:0000313" key="2">
    <source>
        <dbReference type="EMBL" id="JAC59813.1"/>
    </source>
</evidence>
<feature type="non-terminal residue" evidence="2">
    <location>
        <position position="1"/>
    </location>
</feature>
<evidence type="ECO:0000256" key="1">
    <source>
        <dbReference type="SAM" id="MobiDB-lite"/>
    </source>
</evidence>
<proteinExistence type="predicted"/>
<feature type="non-terminal residue" evidence="2">
    <location>
        <position position="116"/>
    </location>
</feature>
<dbReference type="EMBL" id="GBEZ01027508">
    <property type="protein sequence ID" value="JAC59813.1"/>
    <property type="molecule type" value="Transcribed_RNA"/>
</dbReference>